<evidence type="ECO:0000256" key="1">
    <source>
        <dbReference type="ARBA" id="ARBA00022801"/>
    </source>
</evidence>
<accession>E9DVS3</accession>
<dbReference type="eggNOG" id="KOG1515">
    <property type="taxonomic scope" value="Eukaryota"/>
</dbReference>
<name>E9DVS3_METAQ</name>
<dbReference type="InterPro" id="IPR013094">
    <property type="entry name" value="AB_hydrolase_3"/>
</dbReference>
<keyword evidence="1" id="KW-0378">Hydrolase</keyword>
<dbReference type="EMBL" id="GL698477">
    <property type="protein sequence ID" value="EFY92120.1"/>
    <property type="molecule type" value="Genomic_DNA"/>
</dbReference>
<evidence type="ECO:0000259" key="2">
    <source>
        <dbReference type="Pfam" id="PF07859"/>
    </source>
</evidence>
<dbReference type="Gene3D" id="3.40.50.1820">
    <property type="entry name" value="alpha/beta hydrolase"/>
    <property type="match status" value="1"/>
</dbReference>
<dbReference type="HOGENOM" id="CLU_012494_6_1_1"/>
<dbReference type="PANTHER" id="PTHR48081">
    <property type="entry name" value="AB HYDROLASE SUPERFAMILY PROTEIN C4A8.06C"/>
    <property type="match status" value="1"/>
</dbReference>
<dbReference type="Pfam" id="PF07859">
    <property type="entry name" value="Abhydrolase_3"/>
    <property type="match status" value="1"/>
</dbReference>
<dbReference type="SUPFAM" id="SSF53474">
    <property type="entry name" value="alpha/beta-Hydrolases"/>
    <property type="match status" value="1"/>
</dbReference>
<reference evidence="3 4" key="1">
    <citation type="journal article" date="2011" name="PLoS Genet.">
        <title>Genome sequencing and comparative transcriptomics of the model entomopathogenic fungi Metarhizium anisopliae and M. acridum.</title>
        <authorList>
            <person name="Gao Q."/>
            <person name="Jin K."/>
            <person name="Ying S.H."/>
            <person name="Zhang Y."/>
            <person name="Xiao G."/>
            <person name="Shang Y."/>
            <person name="Duan Z."/>
            <person name="Hu X."/>
            <person name="Xie X.Q."/>
            <person name="Zhou G."/>
            <person name="Peng G."/>
            <person name="Luo Z."/>
            <person name="Huang W."/>
            <person name="Wang B."/>
            <person name="Fang W."/>
            <person name="Wang S."/>
            <person name="Zhong Y."/>
            <person name="Ma L.J."/>
            <person name="St Leger R.J."/>
            <person name="Zhao G.P."/>
            <person name="Pei Y."/>
            <person name="Feng M.G."/>
            <person name="Xia Y."/>
            <person name="Wang C."/>
        </authorList>
    </citation>
    <scope>NUCLEOTIDE SEQUENCE [LARGE SCALE GENOMIC DNA]</scope>
    <source>
        <strain evidence="3 4">CQMa 102</strain>
    </source>
</reference>
<organism evidence="4">
    <name type="scientific">Metarhizium acridum (strain CQMa 102)</name>
    <dbReference type="NCBI Taxonomy" id="655827"/>
    <lineage>
        <taxon>Eukaryota</taxon>
        <taxon>Fungi</taxon>
        <taxon>Dikarya</taxon>
        <taxon>Ascomycota</taxon>
        <taxon>Pezizomycotina</taxon>
        <taxon>Sordariomycetes</taxon>
        <taxon>Hypocreomycetidae</taxon>
        <taxon>Hypocreales</taxon>
        <taxon>Clavicipitaceae</taxon>
        <taxon>Metarhizium</taxon>
    </lineage>
</organism>
<dbReference type="InterPro" id="IPR050300">
    <property type="entry name" value="GDXG_lipolytic_enzyme"/>
</dbReference>
<dbReference type="GO" id="GO:0016787">
    <property type="term" value="F:hydrolase activity"/>
    <property type="evidence" value="ECO:0007669"/>
    <property type="project" value="UniProtKB-KW"/>
</dbReference>
<evidence type="ECO:0000313" key="4">
    <source>
        <dbReference type="Proteomes" id="UP000002499"/>
    </source>
</evidence>
<gene>
    <name evidence="3" type="ORF">MAC_01721</name>
</gene>
<proteinExistence type="predicted"/>
<dbReference type="InParanoid" id="E9DVS3"/>
<dbReference type="OrthoDB" id="433474at2759"/>
<dbReference type="GeneID" id="19246032"/>
<dbReference type="PANTHER" id="PTHR48081:SF8">
    <property type="entry name" value="ALPHA_BETA HYDROLASE FOLD-3 DOMAIN-CONTAINING PROTEIN-RELATED"/>
    <property type="match status" value="1"/>
</dbReference>
<evidence type="ECO:0000313" key="3">
    <source>
        <dbReference type="EMBL" id="EFY92120.1"/>
    </source>
</evidence>
<dbReference type="AlphaFoldDB" id="E9DVS3"/>
<sequence length="347" mass="37493">MSRKLSEYPYGYSQAAELDSRIRMPRPAIDPALAPIIDSYLLPEELDLGFMRGLSSDGADQASSYNSDAITDGRPHLKHAEHRVPGPDGNTVIVSAFAPKEPTSDVLPGMYYMHGGGMVSGDRFAGVNELLHLLEGIECVVLSVEYRLAPETRSPGPAEDCYAGIVWASSNSSQLGIDPAGIIVLGVSGGAALAAATCLMARDRQSPATPIKAQMLLAPMLDDRCQSVSDQLFEYGSPWCGVTNRMAWAHVLGEARGTDGVSPYQSPSRAHNLSNLPQTYVDVAECEVFRDAAVRFATDMWRCGSTCELHVWPGAFHLFDGTDNPNVALIRAAIASKQAWLRRIVQK</sequence>
<feature type="domain" description="Alpha/beta hydrolase fold-3" evidence="2">
    <location>
        <begin position="111"/>
        <end position="319"/>
    </location>
</feature>
<dbReference type="Proteomes" id="UP000002499">
    <property type="component" value="Unassembled WGS sequence"/>
</dbReference>
<dbReference type="KEGG" id="maw:19246032"/>
<protein>
    <submittedName>
        <fullName evidence="3">Lipase</fullName>
    </submittedName>
</protein>
<keyword evidence="4" id="KW-1185">Reference proteome</keyword>
<dbReference type="OMA" id="CELHIWP"/>
<dbReference type="InterPro" id="IPR029058">
    <property type="entry name" value="AB_hydrolase_fold"/>
</dbReference>